<dbReference type="Proteomes" id="UP000076088">
    <property type="component" value="Chromosome"/>
</dbReference>
<dbReference type="EMBL" id="CP013344">
    <property type="protein sequence ID" value="AMU90845.1"/>
    <property type="molecule type" value="Genomic_DNA"/>
</dbReference>
<sequence>MRNWTRLPADRRGATAAVFAIAMPVLVGMGALAVDVGIWNVQKRQAQGAADQAAFSAAVAAKAGNTSANAAMNARAITAGMGFVDGQNGVAVTVTNPPAAGQFAGKSGYWEVTVTEPQATWLAGYLLGGEANVRARAVAGGSAGGNACIIGLATSGTAVSMSNNNEVTNPGCAVYSNANMSMSNNSKIFGSAYVSGTVSKSNGATIGTEQTGVPPVADPYADVTVPSSCTGTAKMTASNNQTVNYSPGYFCEGIAVGNGVTINLSAGTYYIGKTLTNGNNLKINATGGVTLILMNGAAFNDANTNNGMTLNITAPSTGTYAGIAIMSLATSPTSQDFKNNVTFNVQGAMYFRNQNINFKNNMTFNAGLCTQLVAQRIDMKNNANMNNNCPGTGIRSPGGSSIALME</sequence>
<gene>
    <name evidence="2" type="ORF">ATM17_17630</name>
</gene>
<dbReference type="InterPro" id="IPR028087">
    <property type="entry name" value="Tad_N"/>
</dbReference>
<reference evidence="3" key="1">
    <citation type="submission" date="2015-11" db="EMBL/GenBank/DDBJ databases">
        <title>Complete genome sequence of a polyethylene-glycol degrader Sphingopyxis macrogoltabida 203N (NBRC 111659).</title>
        <authorList>
            <person name="Yoshiyuki O."/>
            <person name="Shouta N."/>
            <person name="Nagata Y."/>
            <person name="Numata M."/>
            <person name="Tsuchikane K."/>
            <person name="Hosoyama A."/>
            <person name="Yamazoe A."/>
            <person name="Tsuda M."/>
            <person name="Fujita N."/>
            <person name="Kawai F."/>
        </authorList>
    </citation>
    <scope>NUCLEOTIDE SEQUENCE [LARGE SCALE GENOMIC DNA]</scope>
    <source>
        <strain evidence="3">203N</strain>
    </source>
</reference>
<evidence type="ECO:0000313" key="3">
    <source>
        <dbReference type="Proteomes" id="UP000076088"/>
    </source>
</evidence>
<proteinExistence type="predicted"/>
<evidence type="ECO:0000259" key="1">
    <source>
        <dbReference type="Pfam" id="PF13400"/>
    </source>
</evidence>
<dbReference type="Pfam" id="PF13400">
    <property type="entry name" value="Tad"/>
    <property type="match status" value="1"/>
</dbReference>
<reference evidence="2 3" key="2">
    <citation type="journal article" date="2016" name="Genome Announc.">
        <title>Complete Genome Sequence of Sphingopyxis macrogoltabida Strain 203N (NBRC 111659), a Polyethylene Glycol Degrader.</title>
        <authorList>
            <person name="Ohtsubo Y."/>
            <person name="Nonoyama S."/>
            <person name="Nagata Y."/>
            <person name="Numata M."/>
            <person name="Tsuchikane K."/>
            <person name="Hosoyama A."/>
            <person name="Yamazoe A."/>
            <person name="Tsuda M."/>
            <person name="Fujita N."/>
            <person name="Kawai F."/>
        </authorList>
    </citation>
    <scope>NUCLEOTIDE SEQUENCE [LARGE SCALE GENOMIC DNA]</scope>
    <source>
        <strain evidence="2 3">203N</strain>
    </source>
</reference>
<organism evidence="2 3">
    <name type="scientific">Sphingopyxis macrogoltabida</name>
    <name type="common">Sphingomonas macrogoltabidus</name>
    <dbReference type="NCBI Taxonomy" id="33050"/>
    <lineage>
        <taxon>Bacteria</taxon>
        <taxon>Pseudomonadati</taxon>
        <taxon>Pseudomonadota</taxon>
        <taxon>Alphaproteobacteria</taxon>
        <taxon>Sphingomonadales</taxon>
        <taxon>Sphingomonadaceae</taxon>
        <taxon>Sphingopyxis</taxon>
    </lineage>
</organism>
<dbReference type="KEGG" id="smaz:LH19_17060"/>
<feature type="domain" description="Putative Flp pilus-assembly TadG-like N-terminal" evidence="1">
    <location>
        <begin position="13"/>
        <end position="59"/>
    </location>
</feature>
<evidence type="ECO:0000313" key="2">
    <source>
        <dbReference type="EMBL" id="AMU90845.1"/>
    </source>
</evidence>
<dbReference type="RefSeq" id="WP_054730397.1">
    <property type="nucleotide sequence ID" value="NZ_CP009429.1"/>
</dbReference>
<dbReference type="AlphaFoldDB" id="A0AAC9AW99"/>
<protein>
    <recommendedName>
        <fullName evidence="1">Putative Flp pilus-assembly TadG-like N-terminal domain-containing protein</fullName>
    </recommendedName>
</protein>
<keyword evidence="3" id="KW-1185">Reference proteome</keyword>
<name>A0AAC9AW99_SPHMC</name>
<accession>A0AAC9AW99</accession>